<evidence type="ECO:0000259" key="1">
    <source>
        <dbReference type="Pfam" id="PF00534"/>
    </source>
</evidence>
<dbReference type="RefSeq" id="WP_101343519.1">
    <property type="nucleotide sequence ID" value="NZ_PJAI02000001.1"/>
</dbReference>
<dbReference type="Gene3D" id="3.40.50.2000">
    <property type="entry name" value="Glycogen Phosphorylase B"/>
    <property type="match status" value="2"/>
</dbReference>
<dbReference type="CDD" id="cd03811">
    <property type="entry name" value="GT4_GT28_WabH-like"/>
    <property type="match status" value="1"/>
</dbReference>
<sequence>MTDKVKNIAIVIDGLTGGGAERVMLSLASELVVQGHSVSLLSLGNRCDYSIPEGIKMSYLFNHKASKVDRFWQIKASVSKLEEWFTQQENQGKAFNLVLSNLDRSNNLLAKSNVKNVYYIVHNSVEEELQRQKKLGPLSYWYLLKSKQNLSGKNLIAVSKGIEQEVLIGNIIKPKSIRTIFNPFDINDIKLKAAIENPNIPNEPYIIHVGRLAKQKRHDILFAALAQVSADVKLVLLCNKPAKALKLAEKYSVAERLILPGFQDNPYNWIKHAQALILSSDYEGFGNVLVEAIAVGTKVVSTACPHGPDEILTGELTEFLVPRRDATALAKAIDTVLNTKLNLSDAGILNKVSACDIAHQYLSLTKSPSKS</sequence>
<dbReference type="PANTHER" id="PTHR12526:SF638">
    <property type="entry name" value="SPORE COAT PROTEIN SA"/>
    <property type="match status" value="1"/>
</dbReference>
<dbReference type="PANTHER" id="PTHR12526">
    <property type="entry name" value="GLYCOSYLTRANSFERASE"/>
    <property type="match status" value="1"/>
</dbReference>
<dbReference type="SUPFAM" id="SSF53756">
    <property type="entry name" value="UDP-Glycosyltransferase/glycogen phosphorylase"/>
    <property type="match status" value="1"/>
</dbReference>
<keyword evidence="3" id="KW-1185">Reference proteome</keyword>
<protein>
    <submittedName>
        <fullName evidence="2">Glycosyltransferase</fullName>
    </submittedName>
</protein>
<gene>
    <name evidence="2" type="ORF">CWS31_002490</name>
</gene>
<dbReference type="EMBL" id="PJAI02000001">
    <property type="protein sequence ID" value="TYK67413.1"/>
    <property type="molecule type" value="Genomic_DNA"/>
</dbReference>
<evidence type="ECO:0000313" key="3">
    <source>
        <dbReference type="Proteomes" id="UP000815846"/>
    </source>
</evidence>
<name>A0ABY3N1N4_9GAMM</name>
<organism evidence="2 3">
    <name type="scientific">Colwellia echini</name>
    <dbReference type="NCBI Taxonomy" id="1982103"/>
    <lineage>
        <taxon>Bacteria</taxon>
        <taxon>Pseudomonadati</taxon>
        <taxon>Pseudomonadota</taxon>
        <taxon>Gammaproteobacteria</taxon>
        <taxon>Alteromonadales</taxon>
        <taxon>Colwelliaceae</taxon>
        <taxon>Colwellia</taxon>
    </lineage>
</organism>
<proteinExistence type="predicted"/>
<accession>A0ABY3N1N4</accession>
<dbReference type="Proteomes" id="UP000815846">
    <property type="component" value="Unassembled WGS sequence"/>
</dbReference>
<comment type="caution">
    <text evidence="2">The sequence shown here is derived from an EMBL/GenBank/DDBJ whole genome shotgun (WGS) entry which is preliminary data.</text>
</comment>
<dbReference type="InterPro" id="IPR001296">
    <property type="entry name" value="Glyco_trans_1"/>
</dbReference>
<feature type="domain" description="Glycosyl transferase family 1" evidence="1">
    <location>
        <begin position="199"/>
        <end position="340"/>
    </location>
</feature>
<evidence type="ECO:0000313" key="2">
    <source>
        <dbReference type="EMBL" id="TYK67413.1"/>
    </source>
</evidence>
<reference evidence="2 3" key="1">
    <citation type="submission" date="2019-08" db="EMBL/GenBank/DDBJ databases">
        <title>Microbe sample from Colwellia echini.</title>
        <authorList>
            <person name="Christiansen L."/>
            <person name="Pathiraja D."/>
            <person name="Schultz-Johansen M."/>
            <person name="Choi I.-G."/>
            <person name="Stougaard P."/>
        </authorList>
    </citation>
    <scope>NUCLEOTIDE SEQUENCE [LARGE SCALE GENOMIC DNA]</scope>
    <source>
        <strain evidence="2 3">A3</strain>
    </source>
</reference>
<dbReference type="Pfam" id="PF00534">
    <property type="entry name" value="Glycos_transf_1"/>
    <property type="match status" value="1"/>
</dbReference>